<name>F2AKT9_RHOBT</name>
<dbReference type="Proteomes" id="UP000006222">
    <property type="component" value="Unassembled WGS sequence"/>
</dbReference>
<reference evidence="1 2" key="1">
    <citation type="journal article" date="2013" name="Mar. Genomics">
        <title>Expression of sulfatases in Rhodopirellula baltica and the diversity of sulfatases in the genus Rhodopirellula.</title>
        <authorList>
            <person name="Wegner C.E."/>
            <person name="Richter-Heitmann T."/>
            <person name="Klindworth A."/>
            <person name="Klockow C."/>
            <person name="Richter M."/>
            <person name="Achstetter T."/>
            <person name="Glockner F.O."/>
            <person name="Harder J."/>
        </authorList>
    </citation>
    <scope>NUCLEOTIDE SEQUENCE [LARGE SCALE GENOMIC DNA]</scope>
    <source>
        <strain evidence="1 2">WH47</strain>
    </source>
</reference>
<proteinExistence type="predicted"/>
<sequence>MLFRATTGLDCSEHSFDAVRWGRKHQEGVPRETKISHGGDSITSLSIEVV</sequence>
<protein>
    <submittedName>
        <fullName evidence="1">Uncharacterized protein</fullName>
    </submittedName>
</protein>
<gene>
    <name evidence="1" type="ORF">RBWH47_01503</name>
</gene>
<accession>F2AKT9</accession>
<dbReference type="AlphaFoldDB" id="F2AKT9"/>
<evidence type="ECO:0000313" key="2">
    <source>
        <dbReference type="Proteomes" id="UP000006222"/>
    </source>
</evidence>
<comment type="caution">
    <text evidence="1">The sequence shown here is derived from an EMBL/GenBank/DDBJ whole genome shotgun (WGS) entry which is preliminary data.</text>
</comment>
<evidence type="ECO:0000313" key="1">
    <source>
        <dbReference type="EMBL" id="EGF29719.1"/>
    </source>
</evidence>
<organism evidence="1 2">
    <name type="scientific">Rhodopirellula baltica WH47</name>
    <dbReference type="NCBI Taxonomy" id="991778"/>
    <lineage>
        <taxon>Bacteria</taxon>
        <taxon>Pseudomonadati</taxon>
        <taxon>Planctomycetota</taxon>
        <taxon>Planctomycetia</taxon>
        <taxon>Pirellulales</taxon>
        <taxon>Pirellulaceae</taxon>
        <taxon>Rhodopirellula</taxon>
    </lineage>
</organism>
<dbReference type="EMBL" id="AFAR01000015">
    <property type="protein sequence ID" value="EGF29719.1"/>
    <property type="molecule type" value="Genomic_DNA"/>
</dbReference>